<dbReference type="GO" id="GO:0005829">
    <property type="term" value="C:cytosol"/>
    <property type="evidence" value="ECO:0007669"/>
    <property type="project" value="TreeGrafter"/>
</dbReference>
<sequence length="522" mass="60488">MNESLVLTKLLNTNPKQENNLQAILMKLQELKFFNYFIERFLKGTQKESLLNLCGRFKMEHHKGPSLLFQEGDKSNDKLYIIFRGSVGLFRAKKFDTFQQQTPQQTQPTQPIQQLLEKVSSNLKELNKQTISKPNFMKSLANSKRFANKLMSTLTQYTTKEDLLISQQEMSILNEKYGDTVRILGQGDGFGEVAIIEGTPRGLTACAVSQDCFLLILKKEDFDIVKQQFVQSIKEKKNLIYTKFEVKDAYSTALSNSLAYSFDVESFQHNAILAVEGMQQKVFYLIASGDILLEKYIGNKNIKICILTKGQFVAEEIVVNQDSVCEYSARVISNQATLMIMNKNEFFQKFPEECKQQIKKEYQRKKLFRISFPEQTLDKIADIQSPKTSPKQTIKIKVNPLSVRSHQSYRNASCQLDIKDILEKKKSIYCQKYQDNQKKCEDIILFTEMCYSPKICHTPSYKKLNNVLQKSFHQHQLKKIMRKKFKYNSSIDIPISQLSQYERSYKQQQTPSTNLASQELDQ</sequence>
<evidence type="ECO:0000313" key="3">
    <source>
        <dbReference type="Proteomes" id="UP000688137"/>
    </source>
</evidence>
<keyword evidence="3" id="KW-1185">Reference proteome</keyword>
<dbReference type="InterPro" id="IPR000595">
    <property type="entry name" value="cNMP-bd_dom"/>
</dbReference>
<organism evidence="2 3">
    <name type="scientific">Paramecium primaurelia</name>
    <dbReference type="NCBI Taxonomy" id="5886"/>
    <lineage>
        <taxon>Eukaryota</taxon>
        <taxon>Sar</taxon>
        <taxon>Alveolata</taxon>
        <taxon>Ciliophora</taxon>
        <taxon>Intramacronucleata</taxon>
        <taxon>Oligohymenophorea</taxon>
        <taxon>Peniculida</taxon>
        <taxon>Parameciidae</taxon>
        <taxon>Paramecium</taxon>
    </lineage>
</organism>
<dbReference type="EMBL" id="CAJJDM010000051">
    <property type="protein sequence ID" value="CAD8073630.1"/>
    <property type="molecule type" value="Genomic_DNA"/>
</dbReference>
<name>A0A8S1LZV7_PARPR</name>
<dbReference type="AlphaFoldDB" id="A0A8S1LZV7"/>
<evidence type="ECO:0000259" key="1">
    <source>
        <dbReference type="PROSITE" id="PS50042"/>
    </source>
</evidence>
<dbReference type="PROSITE" id="PS50042">
    <property type="entry name" value="CNMP_BINDING_3"/>
    <property type="match status" value="2"/>
</dbReference>
<gene>
    <name evidence="2" type="ORF">PPRIM_AZ9-3.1.T0510161</name>
</gene>
<dbReference type="GO" id="GO:0004862">
    <property type="term" value="F:cAMP-dependent protein kinase inhibitor activity"/>
    <property type="evidence" value="ECO:0007669"/>
    <property type="project" value="TreeGrafter"/>
</dbReference>
<reference evidence="2" key="1">
    <citation type="submission" date="2021-01" db="EMBL/GenBank/DDBJ databases">
        <authorList>
            <consortium name="Genoscope - CEA"/>
            <person name="William W."/>
        </authorList>
    </citation>
    <scope>NUCLEOTIDE SEQUENCE</scope>
</reference>
<comment type="caution">
    <text evidence="2">The sequence shown here is derived from an EMBL/GenBank/DDBJ whole genome shotgun (WGS) entry which is preliminary data.</text>
</comment>
<feature type="domain" description="Cyclic nucleotide-binding" evidence="1">
    <location>
        <begin position="163"/>
        <end position="222"/>
    </location>
</feature>
<dbReference type="InterPro" id="IPR050503">
    <property type="entry name" value="cAMP-dep_PK_reg_su-like"/>
</dbReference>
<dbReference type="Proteomes" id="UP000688137">
    <property type="component" value="Unassembled WGS sequence"/>
</dbReference>
<dbReference type="GO" id="GO:0034236">
    <property type="term" value="F:protein kinase A catalytic subunit binding"/>
    <property type="evidence" value="ECO:0007669"/>
    <property type="project" value="TreeGrafter"/>
</dbReference>
<dbReference type="GO" id="GO:0030552">
    <property type="term" value="F:cAMP binding"/>
    <property type="evidence" value="ECO:0007669"/>
    <property type="project" value="TreeGrafter"/>
</dbReference>
<dbReference type="OMA" id="CEYSARV"/>
<evidence type="ECO:0000313" key="2">
    <source>
        <dbReference type="EMBL" id="CAD8073630.1"/>
    </source>
</evidence>
<dbReference type="PANTHER" id="PTHR11635">
    <property type="entry name" value="CAMP-DEPENDENT PROTEIN KINASE REGULATORY CHAIN"/>
    <property type="match status" value="1"/>
</dbReference>
<proteinExistence type="predicted"/>
<accession>A0A8S1LZV7</accession>
<protein>
    <recommendedName>
        <fullName evidence="1">Cyclic nucleotide-binding domain-containing protein</fullName>
    </recommendedName>
</protein>
<dbReference type="PANTHER" id="PTHR11635:SF152">
    <property type="entry name" value="CAMP-DEPENDENT PROTEIN KINASE TYPE I REGULATORY SUBUNIT-RELATED"/>
    <property type="match status" value="1"/>
</dbReference>
<dbReference type="GO" id="GO:0005952">
    <property type="term" value="C:cAMP-dependent protein kinase complex"/>
    <property type="evidence" value="ECO:0007669"/>
    <property type="project" value="InterPro"/>
</dbReference>
<feature type="domain" description="Cyclic nucleotide-binding" evidence="1">
    <location>
        <begin position="258"/>
        <end position="346"/>
    </location>
</feature>